<dbReference type="InterPro" id="IPR033516">
    <property type="entry name" value="CARD8/ASC/NALP1_CARD"/>
</dbReference>
<keyword evidence="4" id="KW-0677">Repeat</keyword>
<evidence type="ECO:0000313" key="13">
    <source>
        <dbReference type="Proteomes" id="UP000324632"/>
    </source>
</evidence>
<dbReference type="Proteomes" id="UP000324632">
    <property type="component" value="Chromosome 7"/>
</dbReference>
<evidence type="ECO:0000256" key="6">
    <source>
        <dbReference type="ARBA" id="ARBA00022859"/>
    </source>
</evidence>
<dbReference type="GO" id="GO:0006954">
    <property type="term" value="P:inflammatory response"/>
    <property type="evidence" value="ECO:0007669"/>
    <property type="project" value="UniProtKB-KW"/>
</dbReference>
<dbReference type="SUPFAM" id="SSF52540">
    <property type="entry name" value="P-loop containing nucleoside triphosphate hydrolases"/>
    <property type="match status" value="1"/>
</dbReference>
<gene>
    <name evidence="12" type="ORF">E1301_Tti021331</name>
</gene>
<comment type="caution">
    <text evidence="12">The sequence shown here is derived from an EMBL/GenBank/DDBJ whole genome shotgun (WGS) entry which is preliminary data.</text>
</comment>
<dbReference type="Gene3D" id="1.10.533.10">
    <property type="entry name" value="Death Domain, Fas"/>
    <property type="match status" value="1"/>
</dbReference>
<dbReference type="SUPFAM" id="SSF52047">
    <property type="entry name" value="RNI-like"/>
    <property type="match status" value="1"/>
</dbReference>
<dbReference type="InterPro" id="IPR011029">
    <property type="entry name" value="DEATH-like_dom_sf"/>
</dbReference>
<feature type="compositionally biased region" description="Basic and acidic residues" evidence="8">
    <location>
        <begin position="61"/>
        <end position="79"/>
    </location>
</feature>
<dbReference type="PROSITE" id="PS50837">
    <property type="entry name" value="NACHT"/>
    <property type="match status" value="1"/>
</dbReference>
<dbReference type="GO" id="GO:0042981">
    <property type="term" value="P:regulation of apoptotic process"/>
    <property type="evidence" value="ECO:0007669"/>
    <property type="project" value="InterPro"/>
</dbReference>
<keyword evidence="6" id="KW-0391">Immunity</keyword>
<evidence type="ECO:0000256" key="4">
    <source>
        <dbReference type="ARBA" id="ARBA00022737"/>
    </source>
</evidence>
<evidence type="ECO:0000259" key="11">
    <source>
        <dbReference type="PROSITE" id="PS51830"/>
    </source>
</evidence>
<dbReference type="InterPro" id="IPR001315">
    <property type="entry name" value="CARD"/>
</dbReference>
<keyword evidence="2" id="KW-0963">Cytoplasm</keyword>
<dbReference type="AlphaFoldDB" id="A0A5A9PC97"/>
<dbReference type="Pfam" id="PF13553">
    <property type="entry name" value="FIIND"/>
    <property type="match status" value="1"/>
</dbReference>
<dbReference type="Gene3D" id="3.40.50.300">
    <property type="entry name" value="P-loop containing nucleotide triphosphate hydrolases"/>
    <property type="match status" value="1"/>
</dbReference>
<accession>A0A5A9PC97</accession>
<dbReference type="InterPro" id="IPR041267">
    <property type="entry name" value="NLRP_HD2"/>
</dbReference>
<evidence type="ECO:0000256" key="8">
    <source>
        <dbReference type="SAM" id="MobiDB-lite"/>
    </source>
</evidence>
<dbReference type="InterPro" id="IPR007111">
    <property type="entry name" value="NACHT_NTPase"/>
</dbReference>
<dbReference type="GO" id="GO:0045087">
    <property type="term" value="P:innate immune response"/>
    <property type="evidence" value="ECO:0007669"/>
    <property type="project" value="UniProtKB-KW"/>
</dbReference>
<dbReference type="SUPFAM" id="SSF47986">
    <property type="entry name" value="DEATH domain"/>
    <property type="match status" value="1"/>
</dbReference>
<evidence type="ECO:0000256" key="1">
    <source>
        <dbReference type="ARBA" id="ARBA00004514"/>
    </source>
</evidence>
<sequence>MAFYTELHVATPLTPLASYFFLSFPDMNSDVCLILFSTDRTLAGTGLYQRPITQTSGADVKSSESSKPKYMKRSREIKDKKNKNKRQDFGVQDIVHQYKLSVKTKYESVLSFLCGEQLSFSALYTEPVIVQKNANGSFKKICVLDLFMLFDPITVVLRGNSGSGKSIIAQKIILDWASEAVPAKRFDLVFYLRCEELMRISEEMNFIELLSCSCSLTTVEISHVLQQPPEDNDVLFIIDGFDELKLTHDIYHHMSPYADPLLKAPPEVIICALLRGRILPESFLLVTTRTEDTVKKLLKGQSYFTEMMGFYEKEVERYFHKGYLVKAYYSLIANETLFTACSNPAICRIIIEKVKYGPVTNMLEMTTDIYIDFEFFTALYYVLLDEEESQKRVQELLHTVERGWAFTSWTDRDVSVADSEISTSKWLEPVIPFLCGLCKKAWNSTVFEKHNLTVSTSRESQLKEWISQFSQRYQNEHMLLILHCLYELHDKSFVWTILQGLILIDLSKIPLKMTDCWVLKNCLQCCEHIRNLKLQVTSDNLKMLQPELYRCKELCDLREEEVRLLTYLQSVSDLKKVCLQVSNLTKKLASHILYLIQSCLSLTVLRFLCQHAGQFRCSLTNLVFVMEGEGKMMYNIVSWDPHLLDGLGQMQPAGPLYNIECTGSVSQLHLPHCEIFSEENKDGFAVAHFTEGNLEMIQPLNVTGTHVIINIKELSVFGLIKSFFSSPIAAQVLLFLRPVTAEQNEKILNVHLLPGNVPVSESEMFESNNFIENYHPMFEVFLDVNSKEVRLSIVDKFNGGKEVWNRRRIILTESEFLNRHRDELIQRVSSVMVIADGLKSKNMIYREMYSKVHAAEPRQEKMRLLLEVIDSGGNSVEAEFYRLLKETEPHVVDELVATQEP</sequence>
<keyword evidence="13" id="KW-1185">Reference proteome</keyword>
<dbReference type="InterPro" id="IPR027417">
    <property type="entry name" value="P-loop_NTPase"/>
</dbReference>
<comment type="subcellular location">
    <subcellularLocation>
        <location evidence="1">Cytoplasm</location>
        <location evidence="1">Cytosol</location>
    </subcellularLocation>
</comment>
<evidence type="ECO:0000256" key="3">
    <source>
        <dbReference type="ARBA" id="ARBA00022588"/>
    </source>
</evidence>
<evidence type="ECO:0000313" key="12">
    <source>
        <dbReference type="EMBL" id="KAA0718659.1"/>
    </source>
</evidence>
<protein>
    <submittedName>
        <fullName evidence="12">NACHT, LRR and PYD domains-containing protein 3</fullName>
    </submittedName>
</protein>
<dbReference type="Pfam" id="PF05729">
    <property type="entry name" value="NACHT"/>
    <property type="match status" value="1"/>
</dbReference>
<evidence type="ECO:0000256" key="2">
    <source>
        <dbReference type="ARBA" id="ARBA00022490"/>
    </source>
</evidence>
<dbReference type="PROSITE" id="PS51830">
    <property type="entry name" value="FIIND"/>
    <property type="match status" value="1"/>
</dbReference>
<dbReference type="PANTHER" id="PTHR45690:SF19">
    <property type="entry name" value="NACHT, LRR AND PYD DOMAINS-CONTAINING PROTEIN 3"/>
    <property type="match status" value="1"/>
</dbReference>
<feature type="domain" description="CARD" evidence="9">
    <location>
        <begin position="809"/>
        <end position="899"/>
    </location>
</feature>
<organism evidence="12 13">
    <name type="scientific">Triplophysa tibetana</name>
    <dbReference type="NCBI Taxonomy" id="1572043"/>
    <lineage>
        <taxon>Eukaryota</taxon>
        <taxon>Metazoa</taxon>
        <taxon>Chordata</taxon>
        <taxon>Craniata</taxon>
        <taxon>Vertebrata</taxon>
        <taxon>Euteleostomi</taxon>
        <taxon>Actinopterygii</taxon>
        <taxon>Neopterygii</taxon>
        <taxon>Teleostei</taxon>
        <taxon>Ostariophysi</taxon>
        <taxon>Cypriniformes</taxon>
        <taxon>Nemacheilidae</taxon>
        <taxon>Triplophysa</taxon>
    </lineage>
</organism>
<reference evidence="12 13" key="1">
    <citation type="journal article" date="2019" name="Mol. Ecol. Resour.">
        <title>Chromosome-level genome assembly of Triplophysa tibetana, a fish adapted to the harsh high-altitude environment of the Tibetan Plateau.</title>
        <authorList>
            <person name="Yang X."/>
            <person name="Liu H."/>
            <person name="Ma Z."/>
            <person name="Zou Y."/>
            <person name="Zou M."/>
            <person name="Mao Y."/>
            <person name="Li X."/>
            <person name="Wang H."/>
            <person name="Chen T."/>
            <person name="Wang W."/>
            <person name="Yang R."/>
        </authorList>
    </citation>
    <scope>NUCLEOTIDE SEQUENCE [LARGE SCALE GENOMIC DNA]</scope>
    <source>
        <strain evidence="12">TTIB1903HZAU</strain>
        <tissue evidence="12">Muscle</tissue>
    </source>
</reference>
<evidence type="ECO:0000256" key="5">
    <source>
        <dbReference type="ARBA" id="ARBA00022843"/>
    </source>
</evidence>
<evidence type="ECO:0000259" key="9">
    <source>
        <dbReference type="PROSITE" id="PS50209"/>
    </source>
</evidence>
<keyword evidence="5" id="KW-0832">Ubl conjugation</keyword>
<dbReference type="InterPro" id="IPR050637">
    <property type="entry name" value="NLRP_innate_immun_reg"/>
</dbReference>
<name>A0A5A9PC97_9TELE</name>
<feature type="region of interest" description="Disordered" evidence="8">
    <location>
        <begin position="58"/>
        <end position="85"/>
    </location>
</feature>
<dbReference type="InterPro" id="IPR025307">
    <property type="entry name" value="FIIND_dom"/>
</dbReference>
<proteinExistence type="predicted"/>
<dbReference type="GO" id="GO:0061702">
    <property type="term" value="C:canonical inflammasome complex"/>
    <property type="evidence" value="ECO:0007669"/>
    <property type="project" value="UniProtKB-SubCell"/>
</dbReference>
<dbReference type="PANTHER" id="PTHR45690">
    <property type="entry name" value="NACHT, LRR AND PYD DOMAINS-CONTAINING PROTEIN 12"/>
    <property type="match status" value="1"/>
</dbReference>
<feature type="domain" description="NACHT" evidence="10">
    <location>
        <begin position="153"/>
        <end position="290"/>
    </location>
</feature>
<dbReference type="EMBL" id="SOYY01000007">
    <property type="protein sequence ID" value="KAA0718659.1"/>
    <property type="molecule type" value="Genomic_DNA"/>
</dbReference>
<keyword evidence="7" id="KW-0395">Inflammatory response</keyword>
<dbReference type="Pfam" id="PF00619">
    <property type="entry name" value="CARD"/>
    <property type="match status" value="1"/>
</dbReference>
<dbReference type="Pfam" id="PF17776">
    <property type="entry name" value="NLRC4_HD2"/>
    <property type="match status" value="1"/>
</dbReference>
<feature type="domain" description="FIIND" evidence="11">
    <location>
        <begin position="585"/>
        <end position="822"/>
    </location>
</feature>
<evidence type="ECO:0000259" key="10">
    <source>
        <dbReference type="PROSITE" id="PS50837"/>
    </source>
</evidence>
<keyword evidence="3" id="KW-0399">Innate immunity</keyword>
<dbReference type="PROSITE" id="PS50209">
    <property type="entry name" value="CARD"/>
    <property type="match status" value="1"/>
</dbReference>
<evidence type="ECO:0000256" key="7">
    <source>
        <dbReference type="ARBA" id="ARBA00023198"/>
    </source>
</evidence>
<dbReference type="CDD" id="cd08330">
    <property type="entry name" value="CARD_ASC_NALP1"/>
    <property type="match status" value="1"/>
</dbReference>